<protein>
    <submittedName>
        <fullName evidence="2">Uncharacterized protein</fullName>
    </submittedName>
</protein>
<gene>
    <name evidence="2" type="ORF">GCM10009126_22740</name>
</gene>
<evidence type="ECO:0000256" key="1">
    <source>
        <dbReference type="SAM" id="MobiDB-lite"/>
    </source>
</evidence>
<evidence type="ECO:0000313" key="3">
    <source>
        <dbReference type="Proteomes" id="UP001500657"/>
    </source>
</evidence>
<keyword evidence="3" id="KW-1185">Reference proteome</keyword>
<dbReference type="RefSeq" id="WP_343882890.1">
    <property type="nucleotide sequence ID" value="NZ_BAAAFO010000003.1"/>
</dbReference>
<feature type="compositionally biased region" description="Basic and acidic residues" evidence="1">
    <location>
        <begin position="17"/>
        <end position="26"/>
    </location>
</feature>
<feature type="compositionally biased region" description="Polar residues" evidence="1">
    <location>
        <begin position="99"/>
        <end position="108"/>
    </location>
</feature>
<feature type="compositionally biased region" description="Polar residues" evidence="1">
    <location>
        <begin position="75"/>
        <end position="85"/>
    </location>
</feature>
<dbReference type="EMBL" id="BAAAFO010000003">
    <property type="protein sequence ID" value="GAA0257017.1"/>
    <property type="molecule type" value="Genomic_DNA"/>
</dbReference>
<comment type="caution">
    <text evidence="2">The sequence shown here is derived from an EMBL/GenBank/DDBJ whole genome shotgun (WGS) entry which is preliminary data.</text>
</comment>
<name>A0ABP3EAD7_9GAMM</name>
<reference evidence="3" key="1">
    <citation type="journal article" date="2019" name="Int. J. Syst. Evol. Microbiol.">
        <title>The Global Catalogue of Microorganisms (GCM) 10K type strain sequencing project: providing services to taxonomists for standard genome sequencing and annotation.</title>
        <authorList>
            <consortium name="The Broad Institute Genomics Platform"/>
            <consortium name="The Broad Institute Genome Sequencing Center for Infectious Disease"/>
            <person name="Wu L."/>
            <person name="Ma J."/>
        </authorList>
    </citation>
    <scope>NUCLEOTIDE SEQUENCE [LARGE SCALE GENOMIC DNA]</scope>
    <source>
        <strain evidence="3">JCM 16242</strain>
    </source>
</reference>
<feature type="compositionally biased region" description="Basic and acidic residues" evidence="1">
    <location>
        <begin position="86"/>
        <end position="97"/>
    </location>
</feature>
<feature type="region of interest" description="Disordered" evidence="1">
    <location>
        <begin position="1"/>
        <end position="122"/>
    </location>
</feature>
<organism evidence="2 3">
    <name type="scientific">Rhodanobacter caeni</name>
    <dbReference type="NCBI Taxonomy" id="657654"/>
    <lineage>
        <taxon>Bacteria</taxon>
        <taxon>Pseudomonadati</taxon>
        <taxon>Pseudomonadota</taxon>
        <taxon>Gammaproteobacteria</taxon>
        <taxon>Lysobacterales</taxon>
        <taxon>Rhodanobacteraceae</taxon>
        <taxon>Rhodanobacter</taxon>
    </lineage>
</organism>
<evidence type="ECO:0000313" key="2">
    <source>
        <dbReference type="EMBL" id="GAA0257017.1"/>
    </source>
</evidence>
<accession>A0ABP3EAD7</accession>
<dbReference type="Proteomes" id="UP001500657">
    <property type="component" value="Unassembled WGS sequence"/>
</dbReference>
<proteinExistence type="predicted"/>
<sequence length="122" mass="12060">MSNDRPQHHAQPGERGQGGDDIHVDDPNAPAPRGGLGGQSGNGQATPHHGLQPPGGEAALNPPVGGAVPAPDNGPSYQSGGTQQDRAQKNAERKADENASGSPNNTTGAADPAPGSQGGQNP</sequence>